<name>A0AAV1D0X6_OLDCO</name>
<dbReference type="InterPro" id="IPR001353">
    <property type="entry name" value="Proteasome_sua/b"/>
</dbReference>
<dbReference type="Gene3D" id="3.60.20.10">
    <property type="entry name" value="Glutamine Phosphoribosylpyrophosphate, subunit 1, domain 1"/>
    <property type="match status" value="1"/>
</dbReference>
<dbReference type="Pfam" id="PF00227">
    <property type="entry name" value="Proteasome"/>
    <property type="match status" value="1"/>
</dbReference>
<organism evidence="4 5">
    <name type="scientific">Oldenlandia corymbosa var. corymbosa</name>
    <dbReference type="NCBI Taxonomy" id="529605"/>
    <lineage>
        <taxon>Eukaryota</taxon>
        <taxon>Viridiplantae</taxon>
        <taxon>Streptophyta</taxon>
        <taxon>Embryophyta</taxon>
        <taxon>Tracheophyta</taxon>
        <taxon>Spermatophyta</taxon>
        <taxon>Magnoliopsida</taxon>
        <taxon>eudicotyledons</taxon>
        <taxon>Gunneridae</taxon>
        <taxon>Pentapetalae</taxon>
        <taxon>asterids</taxon>
        <taxon>lamiids</taxon>
        <taxon>Gentianales</taxon>
        <taxon>Rubiaceae</taxon>
        <taxon>Rubioideae</taxon>
        <taxon>Spermacoceae</taxon>
        <taxon>Hedyotis-Oldenlandia complex</taxon>
        <taxon>Oldenlandia</taxon>
    </lineage>
</organism>
<dbReference type="EMBL" id="OX459120">
    <property type="protein sequence ID" value="CAI9100800.1"/>
    <property type="molecule type" value="Genomic_DNA"/>
</dbReference>
<dbReference type="Proteomes" id="UP001161247">
    <property type="component" value="Chromosome 3"/>
</dbReference>
<keyword evidence="5" id="KW-1185">Reference proteome</keyword>
<dbReference type="GO" id="GO:0005737">
    <property type="term" value="C:cytoplasm"/>
    <property type="evidence" value="ECO:0007669"/>
    <property type="project" value="TreeGrafter"/>
</dbReference>
<dbReference type="GO" id="GO:0008233">
    <property type="term" value="F:peptidase activity"/>
    <property type="evidence" value="ECO:0007669"/>
    <property type="project" value="UniProtKB-KW"/>
</dbReference>
<protein>
    <submittedName>
        <fullName evidence="4">OLC1v1037976C2</fullName>
    </submittedName>
</protein>
<dbReference type="CDD" id="cd01906">
    <property type="entry name" value="proteasome_protease_HslV"/>
    <property type="match status" value="1"/>
</dbReference>
<reference evidence="4" key="1">
    <citation type="submission" date="2023-03" db="EMBL/GenBank/DDBJ databases">
        <authorList>
            <person name="Julca I."/>
        </authorList>
    </citation>
    <scope>NUCLEOTIDE SEQUENCE</scope>
</reference>
<dbReference type="AlphaFoldDB" id="A0AAV1D0X6"/>
<evidence type="ECO:0000313" key="4">
    <source>
        <dbReference type="EMBL" id="CAI9100800.1"/>
    </source>
</evidence>
<evidence type="ECO:0000313" key="5">
    <source>
        <dbReference type="Proteomes" id="UP001161247"/>
    </source>
</evidence>
<sequence length="311" mass="35025">MDSVPDESTIIKETNELLGIMGTSESLGSVPTQEQPLMSAPAMTSGTHLQPDSQLQPITGQEQQVTPDLHPEKEGTTTVSIRYRDGILLAADSRGQRRGVTVTNRLEKIHEIEPMRMYATVSGSVERCMIWIDKLKELWDSRDGEIHISPDEATIWLAYRMRQVGLPSEGRLAGRIARLIVCGYEEPGDNIDVPPVFSMCWVDHNGEMGTADDFLTSGSGKDHASRVLTREWREGMTREEVARLASKSICFASNVNNHTGGSVHYRTFTTEYFRVEGDGVEHEEVRREFAPRNIRSMLENEYRDILLEYPI</sequence>
<dbReference type="PANTHER" id="PTHR32194:SF0">
    <property type="entry name" value="ATP-DEPENDENT PROTEASE SUBUNIT HSLV"/>
    <property type="match status" value="1"/>
</dbReference>
<dbReference type="GO" id="GO:0051603">
    <property type="term" value="P:proteolysis involved in protein catabolic process"/>
    <property type="evidence" value="ECO:0007669"/>
    <property type="project" value="InterPro"/>
</dbReference>
<evidence type="ECO:0000256" key="1">
    <source>
        <dbReference type="ARBA" id="ARBA00022490"/>
    </source>
</evidence>
<dbReference type="PANTHER" id="PTHR32194">
    <property type="entry name" value="METALLOPROTEASE TLDD"/>
    <property type="match status" value="1"/>
</dbReference>
<evidence type="ECO:0000256" key="3">
    <source>
        <dbReference type="ARBA" id="ARBA00022801"/>
    </source>
</evidence>
<gene>
    <name evidence="4" type="ORF">OLC1_LOCUS10541</name>
</gene>
<dbReference type="SUPFAM" id="SSF56235">
    <property type="entry name" value="N-terminal nucleophile aminohydrolases (Ntn hydrolases)"/>
    <property type="match status" value="1"/>
</dbReference>
<dbReference type="InterPro" id="IPR023333">
    <property type="entry name" value="Proteasome_suB-type"/>
</dbReference>
<proteinExistence type="predicted"/>
<dbReference type="InterPro" id="IPR029055">
    <property type="entry name" value="Ntn_hydrolases_N"/>
</dbReference>
<evidence type="ECO:0000256" key="2">
    <source>
        <dbReference type="ARBA" id="ARBA00022670"/>
    </source>
</evidence>
<dbReference type="GO" id="GO:0005839">
    <property type="term" value="C:proteasome core complex"/>
    <property type="evidence" value="ECO:0007669"/>
    <property type="project" value="InterPro"/>
</dbReference>
<keyword evidence="3" id="KW-0378">Hydrolase</keyword>
<keyword evidence="1" id="KW-0963">Cytoplasm</keyword>
<accession>A0AAV1D0X6</accession>
<keyword evidence="2" id="KW-0645">Protease</keyword>